<dbReference type="Pfam" id="PF22016">
    <property type="entry name" value="DUF6933"/>
    <property type="match status" value="1"/>
</dbReference>
<gene>
    <name evidence="2" type="ORF">DET56_101694</name>
</gene>
<evidence type="ECO:0000313" key="2">
    <source>
        <dbReference type="EMBL" id="PWW45485.1"/>
    </source>
</evidence>
<protein>
    <recommendedName>
        <fullName evidence="1">DUF6933 domain-containing protein</fullName>
    </recommendedName>
</protein>
<organism evidence="2 3">
    <name type="scientific">Paenibacillus pabuli</name>
    <dbReference type="NCBI Taxonomy" id="1472"/>
    <lineage>
        <taxon>Bacteria</taxon>
        <taxon>Bacillati</taxon>
        <taxon>Bacillota</taxon>
        <taxon>Bacilli</taxon>
        <taxon>Bacillales</taxon>
        <taxon>Paenibacillaceae</taxon>
        <taxon>Paenibacillus</taxon>
    </lineage>
</organism>
<dbReference type="RefSeq" id="WP_109998233.1">
    <property type="nucleotide sequence ID" value="NZ_QGTZ01000001.1"/>
</dbReference>
<accession>A0A855Y231</accession>
<comment type="caution">
    <text evidence="2">The sequence shown here is derived from an EMBL/GenBank/DDBJ whole genome shotgun (WGS) entry which is preliminary data.</text>
</comment>
<name>A0A855Y231_9BACL</name>
<dbReference type="InterPro" id="IPR053864">
    <property type="entry name" value="DUF6933"/>
</dbReference>
<dbReference type="Proteomes" id="UP000247078">
    <property type="component" value="Unassembled WGS sequence"/>
</dbReference>
<evidence type="ECO:0000259" key="1">
    <source>
        <dbReference type="Pfam" id="PF22016"/>
    </source>
</evidence>
<dbReference type="AlphaFoldDB" id="A0A855Y231"/>
<dbReference type="EMBL" id="QGTZ01000001">
    <property type="protein sequence ID" value="PWW45485.1"/>
    <property type="molecule type" value="Genomic_DNA"/>
</dbReference>
<sequence length="169" mass="20029">MIIIKATQLTLKDLHAKPETIQDSDAFFSWHVNFFTLYGRKHYVFMNDLSRLSLTIYGIRANQASKLAGIFKKNLEDYLAVEKLPDHLVNYYLEKCNESTITKTDSRSVISTMNEIMLVMKTLEVEDNDFRDKDERHMWNNRSMYKPIDYKEPIEVFVKELQTRFEVES</sequence>
<feature type="domain" description="DUF6933" evidence="1">
    <location>
        <begin position="3"/>
        <end position="155"/>
    </location>
</feature>
<evidence type="ECO:0000313" key="3">
    <source>
        <dbReference type="Proteomes" id="UP000247078"/>
    </source>
</evidence>
<proteinExistence type="predicted"/>
<reference evidence="2 3" key="1">
    <citation type="submission" date="2018-05" db="EMBL/GenBank/DDBJ databases">
        <title>Freshwater and sediment microbial communities from various areas in North America, analyzing microbe dynamics in response to fracking.</title>
        <authorList>
            <person name="Lamendella R."/>
        </authorList>
    </citation>
    <scope>NUCLEOTIDE SEQUENCE [LARGE SCALE GENOMIC DNA]</scope>
    <source>
        <strain evidence="2 3">DB-3</strain>
    </source>
</reference>